<dbReference type="Proteomes" id="UP000321917">
    <property type="component" value="Unassembled WGS sequence"/>
</dbReference>
<feature type="transmembrane region" description="Helical" evidence="1">
    <location>
        <begin position="65"/>
        <end position="81"/>
    </location>
</feature>
<evidence type="ECO:0000313" key="6">
    <source>
        <dbReference type="Proteomes" id="UP000321917"/>
    </source>
</evidence>
<dbReference type="PANTHER" id="PTHR42736">
    <property type="entry name" value="PROTEIN-GLUTAMINE GAMMA-GLUTAMYLTRANSFERASE"/>
    <property type="match status" value="1"/>
</dbReference>
<dbReference type="OrthoDB" id="9804872at2"/>
<feature type="transmembrane region" description="Helical" evidence="1">
    <location>
        <begin position="135"/>
        <end position="154"/>
    </location>
</feature>
<feature type="transmembrane region" description="Helical" evidence="1">
    <location>
        <begin position="566"/>
        <end position="587"/>
    </location>
</feature>
<dbReference type="InterPro" id="IPR038765">
    <property type="entry name" value="Papain-like_cys_pep_sf"/>
</dbReference>
<organism evidence="4 6">
    <name type="scientific">Colwellia hornerae</name>
    <dbReference type="NCBI Taxonomy" id="89402"/>
    <lineage>
        <taxon>Bacteria</taxon>
        <taxon>Pseudomonadati</taxon>
        <taxon>Pseudomonadota</taxon>
        <taxon>Gammaproteobacteria</taxon>
        <taxon>Alteromonadales</taxon>
        <taxon>Colwelliaceae</taxon>
        <taxon>Colwellia</taxon>
    </lineage>
</organism>
<dbReference type="PANTHER" id="PTHR42736:SF1">
    <property type="entry name" value="PROTEIN-GLUTAMINE GAMMA-GLUTAMYLTRANSFERASE"/>
    <property type="match status" value="1"/>
</dbReference>
<dbReference type="Gene3D" id="3.10.620.30">
    <property type="match status" value="1"/>
</dbReference>
<dbReference type="Proteomes" id="UP000321525">
    <property type="component" value="Unassembled WGS sequence"/>
</dbReference>
<sequence length="691" mass="78410">MINNTVTNKKFSQLPQHAWALLVCQGLNVSLLVSELTSWMLLIISVCLCWRGLTLIKPAIKPQRLMILLLACSGSIAIAISGQELGVLLSMLHLLCFAYALKSLELTTRKDFYQIVLLGVFILASVLIFSQSLFLSFFVFCLLVLNLSLLSAYFSTPLPLKNNLYQSGKTVLQSIPLAVVLFVFFPRVAPFWQVPSAKSAQTGLSESVTPGDIAHLARSSALAFRVKFFTDIPQYNQLYWRAMVMDDFDGRTWQQSNISSVKNTGITNTPDITPATLIGEQTRYQVMVEPSYQRWLFSLAVVNPESLKDNQMTIDQGPNYTIINSKPVSQTSSYQISSYPQSLLNSPLSDHQWLTSLRLPSASNPKLQAQGRQLSLRYPDVIERAQAILNIIREEDFYYTLTPPLLTGAKSGHELDQFFYQTKKGFCVHYASVFTFMMRASGVPARLVTGYLGGEYNKQSGHLSIYQYDAHAWAEIWIKDQGWISVDPTSAVNPERVESGLSQMLQQEALFNNDFLNLHRYKHLAWLNNLRLQLDALDYQWTRLVLGYSSKKQYYLLKQWFGHLRAWKIAAIIGGALILLMSVMWLVNLKSAKRKPQVKWLAQYQQILALLKAKGLTKPDTMAASQFSRLVIERFPLLTTNFIAYTQSFEAIMYQALTPEQKAQCLIEMNYYQGQLTKQLKKLPKKPKVSD</sequence>
<dbReference type="AlphaFoldDB" id="A0A5C6QR18"/>
<feature type="transmembrane region" description="Helical" evidence="1">
    <location>
        <begin position="36"/>
        <end position="53"/>
    </location>
</feature>
<feature type="domain" description="Transglutaminase-like" evidence="2">
    <location>
        <begin position="419"/>
        <end position="490"/>
    </location>
</feature>
<evidence type="ECO:0000313" key="3">
    <source>
        <dbReference type="EMBL" id="TWX61885.1"/>
    </source>
</evidence>
<dbReference type="SUPFAM" id="SSF54001">
    <property type="entry name" value="Cysteine proteinases"/>
    <property type="match status" value="1"/>
</dbReference>
<feature type="transmembrane region" description="Helical" evidence="1">
    <location>
        <begin position="111"/>
        <end position="129"/>
    </location>
</feature>
<keyword evidence="1" id="KW-0812">Transmembrane</keyword>
<comment type="caution">
    <text evidence="4">The sequence shown here is derived from an EMBL/GenBank/DDBJ whole genome shotgun (WGS) entry which is preliminary data.</text>
</comment>
<dbReference type="InterPro" id="IPR052901">
    <property type="entry name" value="Bact_TGase-like"/>
</dbReference>
<dbReference type="SMART" id="SM00460">
    <property type="entry name" value="TGc"/>
    <property type="match status" value="1"/>
</dbReference>
<dbReference type="RefSeq" id="WP_146798420.1">
    <property type="nucleotide sequence ID" value="NZ_VOLP01000006.1"/>
</dbReference>
<dbReference type="EMBL" id="VOLQ01000003">
    <property type="protein sequence ID" value="TWX71217.1"/>
    <property type="molecule type" value="Genomic_DNA"/>
</dbReference>
<evidence type="ECO:0000313" key="4">
    <source>
        <dbReference type="EMBL" id="TWX71217.1"/>
    </source>
</evidence>
<evidence type="ECO:0000256" key="1">
    <source>
        <dbReference type="SAM" id="Phobius"/>
    </source>
</evidence>
<protein>
    <submittedName>
        <fullName evidence="4">DUF3488 domain-containing protein</fullName>
    </submittedName>
</protein>
<dbReference type="InterPro" id="IPR002931">
    <property type="entry name" value="Transglutaminase-like"/>
</dbReference>
<gene>
    <name evidence="3" type="ORF">ESZ26_04525</name>
    <name evidence="4" type="ORF">ESZ27_02105</name>
</gene>
<keyword evidence="1" id="KW-0472">Membrane</keyword>
<dbReference type="Pfam" id="PF11992">
    <property type="entry name" value="TgpA_N"/>
    <property type="match status" value="1"/>
</dbReference>
<dbReference type="Pfam" id="PF01841">
    <property type="entry name" value="Transglut_core"/>
    <property type="match status" value="1"/>
</dbReference>
<evidence type="ECO:0000313" key="5">
    <source>
        <dbReference type="Proteomes" id="UP000321525"/>
    </source>
</evidence>
<proteinExistence type="predicted"/>
<reference evidence="4 6" key="1">
    <citation type="submission" date="2019-07" db="EMBL/GenBank/DDBJ databases">
        <title>Genomes of sea-ice associated Colwellia species.</title>
        <authorList>
            <person name="Bowman J.P."/>
        </authorList>
    </citation>
    <scope>NUCLEOTIDE SEQUENCE [LARGE SCALE GENOMIC DNA]</scope>
    <source>
        <strain evidence="3 5">ACAM 607</strain>
        <strain evidence="4 6">IC036</strain>
    </source>
</reference>
<dbReference type="InterPro" id="IPR021878">
    <property type="entry name" value="TgpA_N"/>
</dbReference>
<dbReference type="EMBL" id="VOLR01000005">
    <property type="protein sequence ID" value="TWX61885.1"/>
    <property type="molecule type" value="Genomic_DNA"/>
</dbReference>
<keyword evidence="1" id="KW-1133">Transmembrane helix</keyword>
<accession>A0A5C6QR18</accession>
<keyword evidence="5" id="KW-1185">Reference proteome</keyword>
<name>A0A5C6QR18_9GAMM</name>
<evidence type="ECO:0000259" key="2">
    <source>
        <dbReference type="SMART" id="SM00460"/>
    </source>
</evidence>